<dbReference type="InterPro" id="IPR017610">
    <property type="entry name" value="tRNA_S-uridine_synth_MnmC_C"/>
</dbReference>
<dbReference type="PANTHER" id="PTHR13847">
    <property type="entry name" value="SARCOSINE DEHYDROGENASE-RELATED"/>
    <property type="match status" value="1"/>
</dbReference>
<name>A0A399RJ69_9PROT</name>
<comment type="function">
    <text evidence="10">Catalyzes the last two steps in the biosynthesis of 5-methylaminomethyl-2-thiouridine (mnm(5)s(2)U) at the wobble position (U34) in tRNA. Catalyzes the FAD-dependent demodification of cmnm(5)s(2)U34 to nm(5)s(2)U34, followed by the transfer of a methyl group from S-adenosyl-L-methionine to nm(5)s(2)U34, to form mnm(5)s(2)U34.</text>
</comment>
<keyword evidence="1 10" id="KW-0963">Cytoplasm</keyword>
<keyword evidence="5 10" id="KW-0949">S-adenosyl-L-methionine</keyword>
<feature type="domain" description="MnmC-like methyltransferase" evidence="12">
    <location>
        <begin position="110"/>
        <end position="229"/>
    </location>
</feature>
<evidence type="ECO:0000256" key="3">
    <source>
        <dbReference type="ARBA" id="ARBA00022630"/>
    </source>
</evidence>
<accession>A0A399RJ69</accession>
<keyword evidence="6 10" id="KW-0819">tRNA processing</keyword>
<dbReference type="InterPro" id="IPR006076">
    <property type="entry name" value="FAD-dep_OxRdtase"/>
</dbReference>
<keyword evidence="7 10" id="KW-0274">FAD</keyword>
<dbReference type="Gene3D" id="3.40.50.150">
    <property type="entry name" value="Vaccinia Virus protein VP39"/>
    <property type="match status" value="1"/>
</dbReference>
<evidence type="ECO:0000313" key="13">
    <source>
        <dbReference type="EMBL" id="RIJ30047.1"/>
    </source>
</evidence>
<evidence type="ECO:0000256" key="2">
    <source>
        <dbReference type="ARBA" id="ARBA00022603"/>
    </source>
</evidence>
<keyword evidence="14" id="KW-1185">Reference proteome</keyword>
<dbReference type="GO" id="GO:0032259">
    <property type="term" value="P:methylation"/>
    <property type="evidence" value="ECO:0007669"/>
    <property type="project" value="UniProtKB-KW"/>
</dbReference>
<dbReference type="OrthoDB" id="9786494at2"/>
<dbReference type="SUPFAM" id="SSF51905">
    <property type="entry name" value="FAD/NAD(P)-binding domain"/>
    <property type="match status" value="1"/>
</dbReference>
<keyword evidence="2 10" id="KW-0489">Methyltransferase</keyword>
<comment type="caution">
    <text evidence="13">The sequence shown here is derived from an EMBL/GenBank/DDBJ whole genome shotgun (WGS) entry which is preliminary data.</text>
</comment>
<dbReference type="Proteomes" id="UP000266385">
    <property type="component" value="Unassembled WGS sequence"/>
</dbReference>
<dbReference type="InterPro" id="IPR029063">
    <property type="entry name" value="SAM-dependent_MTases_sf"/>
</dbReference>
<dbReference type="Gene3D" id="3.50.50.60">
    <property type="entry name" value="FAD/NAD(P)-binding domain"/>
    <property type="match status" value="1"/>
</dbReference>
<dbReference type="AlphaFoldDB" id="A0A399RJ69"/>
<dbReference type="GO" id="GO:0005737">
    <property type="term" value="C:cytoplasm"/>
    <property type="evidence" value="ECO:0007669"/>
    <property type="project" value="UniProtKB-SubCell"/>
</dbReference>
<dbReference type="NCBIfam" id="TIGR03197">
    <property type="entry name" value="MnmC_Cterm"/>
    <property type="match status" value="1"/>
</dbReference>
<comment type="similarity">
    <text evidence="10">In the N-terminal section; belongs to the methyltransferase superfamily. tRNA (mnm(5)s(2)U34)-methyltransferase family.</text>
</comment>
<comment type="cofactor">
    <cofactor evidence="10">
        <name>FAD</name>
        <dbReference type="ChEBI" id="CHEBI:57692"/>
    </cofactor>
</comment>
<dbReference type="Pfam" id="PF05430">
    <property type="entry name" value="Methyltransf_30"/>
    <property type="match status" value="1"/>
</dbReference>
<keyword evidence="3 10" id="KW-0285">Flavoprotein</keyword>
<feature type="region of interest" description="tRNA (mnm(5)s(2)U34)-methyltransferase" evidence="10">
    <location>
        <begin position="1"/>
        <end position="233"/>
    </location>
</feature>
<dbReference type="EMBL" id="QWFX01000006">
    <property type="protein sequence ID" value="RIJ30047.1"/>
    <property type="molecule type" value="Genomic_DNA"/>
</dbReference>
<dbReference type="GO" id="GO:0004808">
    <property type="term" value="F:tRNA (5-methylaminomethyl-2-thiouridylate)(34)-methyltransferase activity"/>
    <property type="evidence" value="ECO:0007669"/>
    <property type="project" value="UniProtKB-EC"/>
</dbReference>
<evidence type="ECO:0000256" key="4">
    <source>
        <dbReference type="ARBA" id="ARBA00022679"/>
    </source>
</evidence>
<dbReference type="NCBIfam" id="NF033855">
    <property type="entry name" value="tRNA_MNMC2"/>
    <property type="match status" value="1"/>
</dbReference>
<evidence type="ECO:0000256" key="9">
    <source>
        <dbReference type="ARBA" id="ARBA00023268"/>
    </source>
</evidence>
<feature type="domain" description="FAD dependent oxidoreductase" evidence="11">
    <location>
        <begin position="255"/>
        <end position="578"/>
    </location>
</feature>
<dbReference type="Pfam" id="PF01266">
    <property type="entry name" value="DAO"/>
    <property type="match status" value="1"/>
</dbReference>
<dbReference type="InterPro" id="IPR023032">
    <property type="entry name" value="tRNA_MAMT_biosynth_bifunc_MnmC"/>
</dbReference>
<protein>
    <recommendedName>
        <fullName evidence="10">tRNA 5-methylaminomethyl-2-thiouridine biosynthesis bifunctional protein MnmC</fullName>
        <shortName evidence="10">tRNA mnm(5)s(2)U biosynthesis bifunctional protein</shortName>
    </recommendedName>
    <domain>
        <recommendedName>
            <fullName evidence="10">tRNA (mnm(5)s(2)U34)-methyltransferase</fullName>
            <ecNumber evidence="10">2.1.1.61</ecNumber>
        </recommendedName>
    </domain>
    <domain>
        <recommendedName>
            <fullName evidence="10">FAD-dependent cmnm(5)s(2)U34 oxidoreductase</fullName>
            <ecNumber evidence="10">1.5.-.-</ecNumber>
        </recommendedName>
    </domain>
</protein>
<dbReference type="HAMAP" id="MF_01102">
    <property type="entry name" value="MnmC"/>
    <property type="match status" value="1"/>
</dbReference>
<evidence type="ECO:0000256" key="5">
    <source>
        <dbReference type="ARBA" id="ARBA00022691"/>
    </source>
</evidence>
<dbReference type="GO" id="GO:0050660">
    <property type="term" value="F:flavin adenine dinucleotide binding"/>
    <property type="evidence" value="ECO:0007669"/>
    <property type="project" value="UniProtKB-UniRule"/>
</dbReference>
<gene>
    <name evidence="10" type="primary">mnmC</name>
    <name evidence="13" type="ORF">D1223_05170</name>
</gene>
<comment type="catalytic activity">
    <reaction evidence="10">
        <text>5-aminomethyl-2-thiouridine(34) in tRNA + S-adenosyl-L-methionine = 5-methylaminomethyl-2-thiouridine(34) in tRNA + S-adenosyl-L-homocysteine + H(+)</text>
        <dbReference type="Rhea" id="RHEA:19569"/>
        <dbReference type="Rhea" id="RHEA-COMP:10195"/>
        <dbReference type="Rhea" id="RHEA-COMP:10197"/>
        <dbReference type="ChEBI" id="CHEBI:15378"/>
        <dbReference type="ChEBI" id="CHEBI:57856"/>
        <dbReference type="ChEBI" id="CHEBI:59789"/>
        <dbReference type="ChEBI" id="CHEBI:74454"/>
        <dbReference type="ChEBI" id="CHEBI:74455"/>
        <dbReference type="EC" id="2.1.1.61"/>
    </reaction>
</comment>
<dbReference type="RefSeq" id="WP_119375366.1">
    <property type="nucleotide sequence ID" value="NZ_QWFX01000006.1"/>
</dbReference>
<sequence length="609" mass="66653">MTRLPPRPKLSWKEDGTPADDGVGDVYFSRHDGLEETRAVFLQGCGLPERWLARPNFTVAELGFGTGLNFLAAWQLWQQTRNPHQWLHFVSFEGFPLDAEDARRALAAWPELRAFSDKLIDAWPERACGVQRIVWPEDRITLTLHTGDISETLPQSELHADAWFLDGFSPAKNECMWSEALWPHVRERCREGALLATFTVAGGVRRGLSAAGFEVEKKPGFGRKRERLEVRAPADIDRPADSHGLRPMGQAPQQVRIIGAGIAGACAARILLDRGIAVEVIDAAPGPAKAASGNPLALVMPRLDAGDTVQARLLVDAYLAARRFYAGRPGAWETTVVHRPKDEKEAERISKVLADPPLGLENLEALPGGGLLYKGALILQPDVLLPSLLEGADFRFHTRLEPEDLEDDIPTILATGHSASAFMKWLDIEGRLGQVECVETEVDAPASATASGDYAIALGRRRVWGATFERWEGGSIEESETARASNMDALDALAPYWWHEARKGQVTSRASVRATTPDRLPLIGRLPDYERAIDVFDGVRHGQSPKDDAPLAGHLLIAGGFGSRGFTWGPWAGEILAGLVLDEPAPATQSALRAVSPMRQVLRRLKRGG</sequence>
<comment type="similarity">
    <text evidence="10">In the C-terminal section; belongs to the DAO family.</text>
</comment>
<dbReference type="InterPro" id="IPR008471">
    <property type="entry name" value="MnmC-like_methylTransf"/>
</dbReference>
<dbReference type="InterPro" id="IPR036188">
    <property type="entry name" value="FAD/NAD-bd_sf"/>
</dbReference>
<keyword evidence="9 10" id="KW-0511">Multifunctional enzyme</keyword>
<evidence type="ECO:0000313" key="14">
    <source>
        <dbReference type="Proteomes" id="UP000266385"/>
    </source>
</evidence>
<evidence type="ECO:0000256" key="8">
    <source>
        <dbReference type="ARBA" id="ARBA00023002"/>
    </source>
</evidence>
<evidence type="ECO:0000259" key="11">
    <source>
        <dbReference type="Pfam" id="PF01266"/>
    </source>
</evidence>
<keyword evidence="8 10" id="KW-0560">Oxidoreductase</keyword>
<evidence type="ECO:0000256" key="1">
    <source>
        <dbReference type="ARBA" id="ARBA00022490"/>
    </source>
</evidence>
<dbReference type="GO" id="GO:0016645">
    <property type="term" value="F:oxidoreductase activity, acting on the CH-NH group of donors"/>
    <property type="evidence" value="ECO:0007669"/>
    <property type="project" value="InterPro"/>
</dbReference>
<comment type="subcellular location">
    <subcellularLocation>
        <location evidence="10">Cytoplasm</location>
    </subcellularLocation>
</comment>
<proteinExistence type="inferred from homology"/>
<dbReference type="Gene3D" id="3.30.9.10">
    <property type="entry name" value="D-Amino Acid Oxidase, subunit A, domain 2"/>
    <property type="match status" value="1"/>
</dbReference>
<dbReference type="EC" id="2.1.1.61" evidence="10"/>
<dbReference type="GO" id="GO:0002097">
    <property type="term" value="P:tRNA wobble base modification"/>
    <property type="evidence" value="ECO:0007669"/>
    <property type="project" value="UniProtKB-UniRule"/>
</dbReference>
<dbReference type="InterPro" id="IPR047785">
    <property type="entry name" value="tRNA_MNMC2"/>
</dbReference>
<evidence type="ECO:0000256" key="6">
    <source>
        <dbReference type="ARBA" id="ARBA00022694"/>
    </source>
</evidence>
<feature type="region of interest" description="FAD-dependent cmnm(5)s(2)U34 oxidoreductase" evidence="10">
    <location>
        <begin position="258"/>
        <end position="609"/>
    </location>
</feature>
<organism evidence="13 14">
    <name type="scientific">Henriciella mobilis</name>
    <dbReference type="NCBI Taxonomy" id="2305467"/>
    <lineage>
        <taxon>Bacteria</taxon>
        <taxon>Pseudomonadati</taxon>
        <taxon>Pseudomonadota</taxon>
        <taxon>Alphaproteobacteria</taxon>
        <taxon>Hyphomonadales</taxon>
        <taxon>Hyphomonadaceae</taxon>
        <taxon>Henriciella</taxon>
    </lineage>
</organism>
<dbReference type="EC" id="1.5.-.-" evidence="10"/>
<keyword evidence="4 10" id="KW-0808">Transferase</keyword>
<evidence type="ECO:0000256" key="7">
    <source>
        <dbReference type="ARBA" id="ARBA00022827"/>
    </source>
</evidence>
<evidence type="ECO:0000259" key="12">
    <source>
        <dbReference type="Pfam" id="PF05430"/>
    </source>
</evidence>
<reference evidence="13 14" key="1">
    <citation type="submission" date="2018-08" db="EMBL/GenBank/DDBJ databases">
        <title>Henriciella mobilis sp. nov., isolated from seawater.</title>
        <authorList>
            <person name="Cheng H."/>
            <person name="Wu Y.-H."/>
            <person name="Xu X.-W."/>
            <person name="Guo L.-L."/>
        </authorList>
    </citation>
    <scope>NUCLEOTIDE SEQUENCE [LARGE SCALE GENOMIC DNA]</scope>
    <source>
        <strain evidence="13 14">JN25</strain>
    </source>
</reference>
<evidence type="ECO:0000256" key="10">
    <source>
        <dbReference type="HAMAP-Rule" id="MF_01102"/>
    </source>
</evidence>
<dbReference type="PANTHER" id="PTHR13847:SF283">
    <property type="entry name" value="TRNA 5-METHYLAMINOMETHYL-2-THIOURIDINE BIOSYNTHESIS BIFUNCTIONAL PROTEIN MNMC"/>
    <property type="match status" value="1"/>
</dbReference>